<gene>
    <name evidence="1" type="ORF">BM221_003337</name>
</gene>
<evidence type="ECO:0000313" key="1">
    <source>
        <dbReference type="EMBL" id="PMB70878.1"/>
    </source>
</evidence>
<dbReference type="Proteomes" id="UP000235728">
    <property type="component" value="Unassembled WGS sequence"/>
</dbReference>
<name>A0A2N6NUD3_BEABA</name>
<dbReference type="AlphaFoldDB" id="A0A2N6NUD3"/>
<comment type="caution">
    <text evidence="1">The sequence shown here is derived from an EMBL/GenBank/DDBJ whole genome shotgun (WGS) entry which is preliminary data.</text>
</comment>
<protein>
    <submittedName>
        <fullName evidence="1">Uncharacterized protein</fullName>
    </submittedName>
</protein>
<sequence length="338" mass="36869">MAYITLSFRALAAPVDVRAETQQEARQLAERRGVALDEEREADELGGGRNFERKHLALLYERVADARDNGGGVKPIIVVVVVVVVVGAEQQRLFFRGGQRQQLSQVQRRAEANSAHVAKICQAELVEILKARVSVVDEEQLDAALNGREASLLVHDADKRVRREDVGQLAVHVGSHLGPQLLDAAQRARDVLAVDGVVLDGLGYGRGLLGAAATAAAAAAAARFAGFRARKHAGDFALRRIGADKVIRVSPHALTARQHRVYWSFAIFCWILDKPCGAGNQGLSFERAARVNCCQGFGDFVANVMENLIFVEKMYFLLGGMYIYVDSCWVNVETQHGG</sequence>
<accession>A0A2N6NUD3</accession>
<proteinExistence type="predicted"/>
<dbReference type="EMBL" id="MRVG01000003">
    <property type="protein sequence ID" value="PMB70878.1"/>
    <property type="molecule type" value="Genomic_DNA"/>
</dbReference>
<evidence type="ECO:0000313" key="2">
    <source>
        <dbReference type="Proteomes" id="UP000235728"/>
    </source>
</evidence>
<organism evidence="1 2">
    <name type="scientific">Beauveria bassiana</name>
    <name type="common">White muscardine disease fungus</name>
    <name type="synonym">Tritirachium shiotae</name>
    <dbReference type="NCBI Taxonomy" id="176275"/>
    <lineage>
        <taxon>Eukaryota</taxon>
        <taxon>Fungi</taxon>
        <taxon>Dikarya</taxon>
        <taxon>Ascomycota</taxon>
        <taxon>Pezizomycotina</taxon>
        <taxon>Sordariomycetes</taxon>
        <taxon>Hypocreomycetidae</taxon>
        <taxon>Hypocreales</taxon>
        <taxon>Cordycipitaceae</taxon>
        <taxon>Beauveria</taxon>
    </lineage>
</organism>
<reference evidence="1 2" key="1">
    <citation type="journal article" date="2016" name="Appl. Microbiol. Biotechnol.">
        <title>Characterization of T-DNA insertion mutants with decreased virulence in the entomopathogenic fungus Beauveria bassiana JEF-007.</title>
        <authorList>
            <person name="Kim S."/>
            <person name="Lee S.J."/>
            <person name="Nai Y.S."/>
            <person name="Yu J.S."/>
            <person name="Lee M.R."/>
            <person name="Yang Y.T."/>
            <person name="Kim J.S."/>
        </authorList>
    </citation>
    <scope>NUCLEOTIDE SEQUENCE [LARGE SCALE GENOMIC DNA]</scope>
    <source>
        <strain evidence="1 2">JEF-007</strain>
    </source>
</reference>